<keyword evidence="4 6" id="KW-1133">Transmembrane helix</keyword>
<keyword evidence="9" id="KW-1185">Reference proteome</keyword>
<evidence type="ECO:0000256" key="2">
    <source>
        <dbReference type="ARBA" id="ARBA00006824"/>
    </source>
</evidence>
<keyword evidence="7" id="KW-0732">Signal</keyword>
<keyword evidence="5 6" id="KW-0472">Membrane</keyword>
<dbReference type="EMBL" id="JATAAI010000055">
    <property type="protein sequence ID" value="KAK1732984.1"/>
    <property type="molecule type" value="Genomic_DNA"/>
</dbReference>
<dbReference type="GO" id="GO:0005737">
    <property type="term" value="C:cytoplasm"/>
    <property type="evidence" value="ECO:0007669"/>
    <property type="project" value="TreeGrafter"/>
</dbReference>
<keyword evidence="3 6" id="KW-0812">Transmembrane</keyword>
<evidence type="ECO:0000256" key="4">
    <source>
        <dbReference type="ARBA" id="ARBA00022989"/>
    </source>
</evidence>
<feature type="chain" id="PRO_5041974135" evidence="7">
    <location>
        <begin position="26"/>
        <end position="247"/>
    </location>
</feature>
<reference evidence="8" key="1">
    <citation type="submission" date="2023-06" db="EMBL/GenBank/DDBJ databases">
        <title>Survivors Of The Sea: Transcriptome response of Skeletonema marinoi to long-term dormancy.</title>
        <authorList>
            <person name="Pinder M.I.M."/>
            <person name="Kourtchenko O."/>
            <person name="Robertson E.K."/>
            <person name="Larsson T."/>
            <person name="Maumus F."/>
            <person name="Osuna-Cruz C.M."/>
            <person name="Vancaester E."/>
            <person name="Stenow R."/>
            <person name="Vandepoele K."/>
            <person name="Ploug H."/>
            <person name="Bruchert V."/>
            <person name="Godhe A."/>
            <person name="Topel M."/>
        </authorList>
    </citation>
    <scope>NUCLEOTIDE SEQUENCE</scope>
    <source>
        <strain evidence="8">R05AC</strain>
    </source>
</reference>
<evidence type="ECO:0000313" key="9">
    <source>
        <dbReference type="Proteomes" id="UP001224775"/>
    </source>
</evidence>
<accession>A0AAD8XSF2</accession>
<sequence>MVEWKLAVTAAVLTIFSSTTPSCQAHPFLPSNIGSTINTFYKENPFKGAFLTCSIKGCSADMVAQFIASKREHREEEDRRMQELEDHPFHTMVKKATRGGELSSELEGRHKFNIDWSRSLVFILYGGLYQGMAQEFIYNRVLPIFGTGTDMKTVARKVAVDMGFISPLICIPTAYIIKGFLIGNTFVQSLANYVDDVVNKGLVFKNWSIFVPVQCITFSIIPEHFRVSFVACISFFWMIILSSILSG</sequence>
<evidence type="ECO:0000256" key="5">
    <source>
        <dbReference type="ARBA" id="ARBA00023136"/>
    </source>
</evidence>
<comment type="subcellular location">
    <subcellularLocation>
        <location evidence="1">Membrane</location>
        <topology evidence="1">Multi-pass membrane protein</topology>
    </subcellularLocation>
</comment>
<comment type="caution">
    <text evidence="6">Lacks conserved residue(s) required for the propagation of feature annotation.</text>
</comment>
<evidence type="ECO:0000256" key="1">
    <source>
        <dbReference type="ARBA" id="ARBA00004141"/>
    </source>
</evidence>
<proteinExistence type="inferred from homology"/>
<dbReference type="PANTHER" id="PTHR11266">
    <property type="entry name" value="PEROXISOMAL MEMBRANE PROTEIN 2, PXMP2 MPV17"/>
    <property type="match status" value="1"/>
</dbReference>
<dbReference type="AlphaFoldDB" id="A0AAD8XSF2"/>
<feature type="transmembrane region" description="Helical" evidence="6">
    <location>
        <begin position="225"/>
        <end position="245"/>
    </location>
</feature>
<comment type="caution">
    <text evidence="8">The sequence shown here is derived from an EMBL/GenBank/DDBJ whole genome shotgun (WGS) entry which is preliminary data.</text>
</comment>
<dbReference type="PANTHER" id="PTHR11266:SF121">
    <property type="entry name" value="OS09G0315000 PROTEIN"/>
    <property type="match status" value="1"/>
</dbReference>
<protein>
    <submittedName>
        <fullName evidence="8">Mpv17/PMP22 family protein</fullName>
    </submittedName>
</protein>
<organism evidence="8 9">
    <name type="scientific">Skeletonema marinoi</name>
    <dbReference type="NCBI Taxonomy" id="267567"/>
    <lineage>
        <taxon>Eukaryota</taxon>
        <taxon>Sar</taxon>
        <taxon>Stramenopiles</taxon>
        <taxon>Ochrophyta</taxon>
        <taxon>Bacillariophyta</taxon>
        <taxon>Coscinodiscophyceae</taxon>
        <taxon>Thalassiosirophycidae</taxon>
        <taxon>Thalassiosirales</taxon>
        <taxon>Skeletonemataceae</taxon>
        <taxon>Skeletonema</taxon>
        <taxon>Skeletonema marinoi-dohrnii complex</taxon>
    </lineage>
</organism>
<dbReference type="Pfam" id="PF04117">
    <property type="entry name" value="Mpv17_PMP22"/>
    <property type="match status" value="1"/>
</dbReference>
<gene>
    <name evidence="8" type="ORF">QTG54_016315</name>
</gene>
<feature type="signal peptide" evidence="7">
    <location>
        <begin position="1"/>
        <end position="25"/>
    </location>
</feature>
<dbReference type="GO" id="GO:0016020">
    <property type="term" value="C:membrane"/>
    <property type="evidence" value="ECO:0007669"/>
    <property type="project" value="UniProtKB-SubCell"/>
</dbReference>
<dbReference type="Proteomes" id="UP001224775">
    <property type="component" value="Unassembled WGS sequence"/>
</dbReference>
<comment type="similarity">
    <text evidence="2 6">Belongs to the peroxisomal membrane protein PXMP2/4 family.</text>
</comment>
<evidence type="ECO:0000256" key="3">
    <source>
        <dbReference type="ARBA" id="ARBA00022692"/>
    </source>
</evidence>
<name>A0AAD8XSF2_9STRA</name>
<evidence type="ECO:0000256" key="7">
    <source>
        <dbReference type="SAM" id="SignalP"/>
    </source>
</evidence>
<evidence type="ECO:0000256" key="6">
    <source>
        <dbReference type="RuleBase" id="RU363053"/>
    </source>
</evidence>
<evidence type="ECO:0000313" key="8">
    <source>
        <dbReference type="EMBL" id="KAK1732984.1"/>
    </source>
</evidence>
<dbReference type="InterPro" id="IPR007248">
    <property type="entry name" value="Mpv17_PMP22"/>
</dbReference>